<dbReference type="EMBL" id="CAUYUJ010000360">
    <property type="protein sequence ID" value="CAK0790125.1"/>
    <property type="molecule type" value="Genomic_DNA"/>
</dbReference>
<feature type="compositionally biased region" description="Low complexity" evidence="1">
    <location>
        <begin position="128"/>
        <end position="138"/>
    </location>
</feature>
<feature type="region of interest" description="Disordered" evidence="1">
    <location>
        <begin position="1"/>
        <end position="73"/>
    </location>
</feature>
<protein>
    <submittedName>
        <fullName evidence="2">Uncharacterized protein</fullName>
    </submittedName>
</protein>
<accession>A0ABN9PBE1</accession>
<feature type="compositionally biased region" description="Basic residues" evidence="1">
    <location>
        <begin position="98"/>
        <end position="114"/>
    </location>
</feature>
<evidence type="ECO:0000313" key="2">
    <source>
        <dbReference type="EMBL" id="CAK0790125.1"/>
    </source>
</evidence>
<feature type="non-terminal residue" evidence="2">
    <location>
        <position position="1"/>
    </location>
</feature>
<keyword evidence="3" id="KW-1185">Reference proteome</keyword>
<organism evidence="2 3">
    <name type="scientific">Prorocentrum cordatum</name>
    <dbReference type="NCBI Taxonomy" id="2364126"/>
    <lineage>
        <taxon>Eukaryota</taxon>
        <taxon>Sar</taxon>
        <taxon>Alveolata</taxon>
        <taxon>Dinophyceae</taxon>
        <taxon>Prorocentrales</taxon>
        <taxon>Prorocentraceae</taxon>
        <taxon>Prorocentrum</taxon>
    </lineage>
</organism>
<gene>
    <name evidence="2" type="ORF">PCOR1329_LOCUS1488</name>
</gene>
<evidence type="ECO:0000256" key="1">
    <source>
        <dbReference type="SAM" id="MobiDB-lite"/>
    </source>
</evidence>
<dbReference type="Proteomes" id="UP001189429">
    <property type="component" value="Unassembled WGS sequence"/>
</dbReference>
<evidence type="ECO:0000313" key="3">
    <source>
        <dbReference type="Proteomes" id="UP001189429"/>
    </source>
</evidence>
<feature type="region of interest" description="Disordered" evidence="1">
    <location>
        <begin position="86"/>
        <end position="158"/>
    </location>
</feature>
<feature type="non-terminal residue" evidence="2">
    <location>
        <position position="158"/>
    </location>
</feature>
<reference evidence="2" key="1">
    <citation type="submission" date="2023-10" db="EMBL/GenBank/DDBJ databases">
        <authorList>
            <person name="Chen Y."/>
            <person name="Shah S."/>
            <person name="Dougan E. K."/>
            <person name="Thang M."/>
            <person name="Chan C."/>
        </authorList>
    </citation>
    <scope>NUCLEOTIDE SEQUENCE [LARGE SCALE GENOMIC DNA]</scope>
</reference>
<name>A0ABN9PBE1_9DINO</name>
<sequence>RAGLPAGAGQPAEVPRVPRRQRPQRHRDGAAAIPGGLVREGAHHGAAPRRAPRGPGGDPAVQLQPGADAHRRAQRLGPLGAAQRLLSRGRALGQPPGAHRRPRRLHRLRHRRPHPAADMGRRERPVPRVRAAGRVGHGTARRQEGQAGQQPGGIGMLL</sequence>
<proteinExistence type="predicted"/>
<comment type="caution">
    <text evidence="2">The sequence shown here is derived from an EMBL/GenBank/DDBJ whole genome shotgun (WGS) entry which is preliminary data.</text>
</comment>